<keyword evidence="2" id="KW-0378">Hydrolase</keyword>
<evidence type="ECO:0000313" key="4">
    <source>
        <dbReference type="Proteomes" id="UP000032633"/>
    </source>
</evidence>
<dbReference type="Proteomes" id="UP000032633">
    <property type="component" value="Chromosome"/>
</dbReference>
<sequence length="137" mass="15750">MESVLDIIVRSTEIDMNGHVNNAKYLEYLEWGRDEWFDKAGLDFDTFLAMGMQTVMVNINMNYRKECRQGEALTIRTRPCRAGRSSFALLQEIVGAEGKIRADAVVTCVTIDAVNRVSREMPQQLRDVLERERNDTM</sequence>
<evidence type="ECO:0000313" key="3">
    <source>
        <dbReference type="EMBL" id="AJY77730.1"/>
    </source>
</evidence>
<dbReference type="GO" id="GO:0047617">
    <property type="term" value="F:fatty acyl-CoA hydrolase activity"/>
    <property type="evidence" value="ECO:0007669"/>
    <property type="project" value="TreeGrafter"/>
</dbReference>
<evidence type="ECO:0000256" key="2">
    <source>
        <dbReference type="ARBA" id="ARBA00022801"/>
    </source>
</evidence>
<dbReference type="RefSeq" id="WP_045673298.1">
    <property type="nucleotide sequence ID" value="NZ_CP011058.1"/>
</dbReference>
<evidence type="ECO:0000256" key="1">
    <source>
        <dbReference type="ARBA" id="ARBA00005953"/>
    </source>
</evidence>
<dbReference type="Gene3D" id="3.10.129.10">
    <property type="entry name" value="Hotdog Thioesterase"/>
    <property type="match status" value="1"/>
</dbReference>
<gene>
    <name evidence="3" type="ORF">VN24_14155</name>
</gene>
<dbReference type="STRING" id="1126833.VN24_14155"/>
<comment type="similarity">
    <text evidence="1">Belongs to the 4-hydroxybenzoyl-CoA thioesterase family.</text>
</comment>
<dbReference type="Pfam" id="PF13279">
    <property type="entry name" value="4HBT_2"/>
    <property type="match status" value="1"/>
</dbReference>
<dbReference type="HOGENOM" id="CLU_101141_4_2_9"/>
<dbReference type="InterPro" id="IPR029069">
    <property type="entry name" value="HotDog_dom_sf"/>
</dbReference>
<dbReference type="PATRIC" id="fig|1126833.4.peg.3093"/>
<keyword evidence="4" id="KW-1185">Reference proteome</keyword>
<dbReference type="PANTHER" id="PTHR31793">
    <property type="entry name" value="4-HYDROXYBENZOYL-COA THIOESTERASE FAMILY MEMBER"/>
    <property type="match status" value="1"/>
</dbReference>
<dbReference type="PANTHER" id="PTHR31793:SF27">
    <property type="entry name" value="NOVEL THIOESTERASE SUPERFAMILY DOMAIN AND SAPOSIN A-TYPE DOMAIN CONTAINING PROTEIN (0610012H03RIK)"/>
    <property type="match status" value="1"/>
</dbReference>
<dbReference type="InterPro" id="IPR006684">
    <property type="entry name" value="YbgC/YbaW"/>
</dbReference>
<organism evidence="3 4">
    <name type="scientific">Paenibacillus beijingensis</name>
    <dbReference type="NCBI Taxonomy" id="1126833"/>
    <lineage>
        <taxon>Bacteria</taxon>
        <taxon>Bacillati</taxon>
        <taxon>Bacillota</taxon>
        <taxon>Bacilli</taxon>
        <taxon>Bacillales</taxon>
        <taxon>Paenibacillaceae</taxon>
        <taxon>Paenibacillus</taxon>
    </lineage>
</organism>
<name>A0A0D5NRG0_9BACL</name>
<reference evidence="3 4" key="1">
    <citation type="journal article" date="2015" name="J. Biotechnol.">
        <title>Complete genome sequence of Paenibacillus beijingensis 7188(T) (=DSM 24997(T)), a novel rhizobacterium from jujube garden soil.</title>
        <authorList>
            <person name="Kwak Y."/>
            <person name="Shin J.H."/>
        </authorList>
    </citation>
    <scope>NUCLEOTIDE SEQUENCE [LARGE SCALE GENOMIC DNA]</scope>
    <source>
        <strain evidence="3 4">DSM 24997</strain>
    </source>
</reference>
<dbReference type="KEGG" id="pbj:VN24_14155"/>
<dbReference type="EMBL" id="CP011058">
    <property type="protein sequence ID" value="AJY77730.1"/>
    <property type="molecule type" value="Genomic_DNA"/>
</dbReference>
<dbReference type="InterPro" id="IPR050563">
    <property type="entry name" value="4-hydroxybenzoyl-CoA_TE"/>
</dbReference>
<proteinExistence type="inferred from homology"/>
<protein>
    <submittedName>
        <fullName evidence="3">Thioesterase</fullName>
    </submittedName>
</protein>
<dbReference type="CDD" id="cd00586">
    <property type="entry name" value="4HBT"/>
    <property type="match status" value="1"/>
</dbReference>
<dbReference type="PIRSF" id="PIRSF003230">
    <property type="entry name" value="YbgC"/>
    <property type="match status" value="1"/>
</dbReference>
<dbReference type="OrthoDB" id="9801517at2"/>
<reference evidence="4" key="2">
    <citation type="submission" date="2015-03" db="EMBL/GenBank/DDBJ databases">
        <title>Genome sequence of Paenibacillus beijingensis strain DSM 24997T.</title>
        <authorList>
            <person name="Kwak Y."/>
            <person name="Shin J.-H."/>
        </authorList>
    </citation>
    <scope>NUCLEOTIDE SEQUENCE [LARGE SCALE GENOMIC DNA]</scope>
    <source>
        <strain evidence="4">DSM 24997</strain>
    </source>
</reference>
<dbReference type="AlphaFoldDB" id="A0A0D5NRG0"/>
<accession>A0A0D5NRG0</accession>
<dbReference type="SUPFAM" id="SSF54637">
    <property type="entry name" value="Thioesterase/thiol ester dehydrase-isomerase"/>
    <property type="match status" value="1"/>
</dbReference>